<dbReference type="RefSeq" id="WP_380135439.1">
    <property type="nucleotide sequence ID" value="NZ_JBHLUI010000003.1"/>
</dbReference>
<proteinExistence type="predicted"/>
<accession>A0ABV5LS99</accession>
<gene>
    <name evidence="2" type="ORF">ACFFVI_08245</name>
</gene>
<dbReference type="EMBL" id="JBHMDM010000004">
    <property type="protein sequence ID" value="MFB9376957.1"/>
    <property type="molecule type" value="Genomic_DNA"/>
</dbReference>
<evidence type="ECO:0000256" key="1">
    <source>
        <dbReference type="SAM" id="MobiDB-lite"/>
    </source>
</evidence>
<feature type="region of interest" description="Disordered" evidence="1">
    <location>
        <begin position="145"/>
        <end position="183"/>
    </location>
</feature>
<organism evidence="2 3">
    <name type="scientific">Kineococcus gynurae</name>
    <dbReference type="NCBI Taxonomy" id="452979"/>
    <lineage>
        <taxon>Bacteria</taxon>
        <taxon>Bacillati</taxon>
        <taxon>Actinomycetota</taxon>
        <taxon>Actinomycetes</taxon>
        <taxon>Kineosporiales</taxon>
        <taxon>Kineosporiaceae</taxon>
        <taxon>Kineococcus</taxon>
    </lineage>
</organism>
<comment type="caution">
    <text evidence="2">The sequence shown here is derived from an EMBL/GenBank/DDBJ whole genome shotgun (WGS) entry which is preliminary data.</text>
</comment>
<protein>
    <submittedName>
        <fullName evidence="2">Uncharacterized protein</fullName>
    </submittedName>
</protein>
<name>A0ABV5LS99_9ACTN</name>
<reference evidence="2 3" key="1">
    <citation type="submission" date="2024-09" db="EMBL/GenBank/DDBJ databases">
        <authorList>
            <person name="Sun Q."/>
            <person name="Mori K."/>
        </authorList>
    </citation>
    <scope>NUCLEOTIDE SEQUENCE [LARGE SCALE GENOMIC DNA]</scope>
    <source>
        <strain evidence="2 3">TISTR 1856</strain>
    </source>
</reference>
<keyword evidence="3" id="KW-1185">Reference proteome</keyword>
<sequence length="396" mass="43299">MWSDQDTFASPSGLGAEALGEALVRAFEEVGGGRLAAVELLRRTGTWLSELDRAGFVSVGAPHPDDPDSRPRAVIRWGGAVEAVDWDGPLHHEARTPGRDPFLLLLAAALAGRAPAGFNLGAGLEGLDQDTARFVLAAFSEATRAHSERSTGRRTPGEPVVAWPEEPPTRARETGRPAAAPVRERATREWVETHPAPVVSLPLAAPVRSVLEQLRSATRMRPVGGAHQRHQEKPLFSTFVLRPDEEVEEWLDFSLTQLAPLDDVGHDRRCFTRAGGPLPVGGATEPAEPDQVEVYWIPRDVAPEQVCLSNPDELSIVHLRIDLDPDGEDGEDGAGAPGDRTTVTIRDVRYSVQRSGERRTRVAWRREDRPRRPSFAMNVPLAPVDTVELLLRSPRL</sequence>
<dbReference type="Proteomes" id="UP001589748">
    <property type="component" value="Unassembled WGS sequence"/>
</dbReference>
<evidence type="ECO:0000313" key="2">
    <source>
        <dbReference type="EMBL" id="MFB9376957.1"/>
    </source>
</evidence>
<evidence type="ECO:0000313" key="3">
    <source>
        <dbReference type="Proteomes" id="UP001589748"/>
    </source>
</evidence>